<proteinExistence type="predicted"/>
<evidence type="ECO:0000313" key="1">
    <source>
        <dbReference type="EMBL" id="KAK3063143.1"/>
    </source>
</evidence>
<gene>
    <name evidence="1" type="ORF">LTS18_002653</name>
</gene>
<name>A0ACC3D814_9PEZI</name>
<dbReference type="EMBL" id="JAWDJW010006975">
    <property type="protein sequence ID" value="KAK3063143.1"/>
    <property type="molecule type" value="Genomic_DNA"/>
</dbReference>
<accession>A0ACC3D814</accession>
<comment type="caution">
    <text evidence="1">The sequence shown here is derived from an EMBL/GenBank/DDBJ whole genome shotgun (WGS) entry which is preliminary data.</text>
</comment>
<dbReference type="Proteomes" id="UP001186974">
    <property type="component" value="Unassembled WGS sequence"/>
</dbReference>
<organism evidence="1 2">
    <name type="scientific">Coniosporium uncinatum</name>
    <dbReference type="NCBI Taxonomy" id="93489"/>
    <lineage>
        <taxon>Eukaryota</taxon>
        <taxon>Fungi</taxon>
        <taxon>Dikarya</taxon>
        <taxon>Ascomycota</taxon>
        <taxon>Pezizomycotina</taxon>
        <taxon>Dothideomycetes</taxon>
        <taxon>Dothideomycetes incertae sedis</taxon>
        <taxon>Coniosporium</taxon>
    </lineage>
</organism>
<evidence type="ECO:0000313" key="2">
    <source>
        <dbReference type="Proteomes" id="UP001186974"/>
    </source>
</evidence>
<protein>
    <submittedName>
        <fullName evidence="1">Uncharacterized protein</fullName>
    </submittedName>
</protein>
<keyword evidence="2" id="KW-1185">Reference proteome</keyword>
<sequence>MSLFRPLTLQCRSFSTSRIQCSTRQWLEKTHSAIPPYPYGRALWYKKANTGLFGGTRIQFGNNVSEKNELKTRRTWHPNIQRRRLFSRALNRKIRVRVSTRVLKTIDKCGGLDEYLLGDTAQRIKDLGMEGWKLRWRVMQTPAIQKRFREERKALGLPEEPEDVGLLVGSDGSIITHQQLEEEIAAYDRRLDVDDREDGVKDVQEMADDVARAAVAEGIDAVHETERNAEERAEEADGTSTIGKRRQWEGEAKRGSQEWLALRRERRQSRLTDRSISE</sequence>
<reference evidence="1" key="1">
    <citation type="submission" date="2024-09" db="EMBL/GenBank/DDBJ databases">
        <title>Black Yeasts Isolated from many extreme environments.</title>
        <authorList>
            <person name="Coleine C."/>
            <person name="Stajich J.E."/>
            <person name="Selbmann L."/>
        </authorList>
    </citation>
    <scope>NUCLEOTIDE SEQUENCE</scope>
    <source>
        <strain evidence="1">CCFEE 5737</strain>
    </source>
</reference>